<dbReference type="AlphaFoldDB" id="A0A1L9RU88"/>
<dbReference type="RefSeq" id="XP_040692140.1">
    <property type="nucleotide sequence ID" value="XM_040832610.1"/>
</dbReference>
<proteinExistence type="predicted"/>
<evidence type="ECO:0000313" key="3">
    <source>
        <dbReference type="Proteomes" id="UP000184383"/>
    </source>
</evidence>
<feature type="transmembrane region" description="Helical" evidence="1">
    <location>
        <begin position="60"/>
        <end position="81"/>
    </location>
</feature>
<evidence type="ECO:0000313" key="2">
    <source>
        <dbReference type="EMBL" id="OJJ38464.1"/>
    </source>
</evidence>
<dbReference type="GeneID" id="63748458"/>
<organism evidence="2 3">
    <name type="scientific">Aspergillus wentii DTO 134E9</name>
    <dbReference type="NCBI Taxonomy" id="1073089"/>
    <lineage>
        <taxon>Eukaryota</taxon>
        <taxon>Fungi</taxon>
        <taxon>Dikarya</taxon>
        <taxon>Ascomycota</taxon>
        <taxon>Pezizomycotina</taxon>
        <taxon>Eurotiomycetes</taxon>
        <taxon>Eurotiomycetidae</taxon>
        <taxon>Eurotiales</taxon>
        <taxon>Aspergillaceae</taxon>
        <taxon>Aspergillus</taxon>
        <taxon>Aspergillus subgen. Cremei</taxon>
    </lineage>
</organism>
<keyword evidence="1" id="KW-0472">Membrane</keyword>
<keyword evidence="1" id="KW-0812">Transmembrane</keyword>
<accession>A0A1L9RU88</accession>
<keyword evidence="1" id="KW-1133">Transmembrane helix</keyword>
<feature type="transmembrane region" description="Helical" evidence="1">
    <location>
        <begin position="32"/>
        <end position="51"/>
    </location>
</feature>
<gene>
    <name evidence="2" type="ORF">ASPWEDRAFT_24393</name>
</gene>
<name>A0A1L9RU88_ASPWE</name>
<protein>
    <submittedName>
        <fullName evidence="2">Uncharacterized protein</fullName>
    </submittedName>
</protein>
<dbReference type="OrthoDB" id="10636184at2759"/>
<reference evidence="3" key="1">
    <citation type="journal article" date="2017" name="Genome Biol.">
        <title>Comparative genomics reveals high biological diversity and specific adaptations in the industrially and medically important fungal genus Aspergillus.</title>
        <authorList>
            <person name="de Vries R.P."/>
            <person name="Riley R."/>
            <person name="Wiebenga A."/>
            <person name="Aguilar-Osorio G."/>
            <person name="Amillis S."/>
            <person name="Uchima C.A."/>
            <person name="Anderluh G."/>
            <person name="Asadollahi M."/>
            <person name="Askin M."/>
            <person name="Barry K."/>
            <person name="Battaglia E."/>
            <person name="Bayram O."/>
            <person name="Benocci T."/>
            <person name="Braus-Stromeyer S.A."/>
            <person name="Caldana C."/>
            <person name="Canovas D."/>
            <person name="Cerqueira G.C."/>
            <person name="Chen F."/>
            <person name="Chen W."/>
            <person name="Choi C."/>
            <person name="Clum A."/>
            <person name="Dos Santos R.A."/>
            <person name="Damasio A.R."/>
            <person name="Diallinas G."/>
            <person name="Emri T."/>
            <person name="Fekete E."/>
            <person name="Flipphi M."/>
            <person name="Freyberg S."/>
            <person name="Gallo A."/>
            <person name="Gournas C."/>
            <person name="Habgood R."/>
            <person name="Hainaut M."/>
            <person name="Harispe M.L."/>
            <person name="Henrissat B."/>
            <person name="Hilden K.S."/>
            <person name="Hope R."/>
            <person name="Hossain A."/>
            <person name="Karabika E."/>
            <person name="Karaffa L."/>
            <person name="Karanyi Z."/>
            <person name="Krasevec N."/>
            <person name="Kuo A."/>
            <person name="Kusch H."/>
            <person name="LaButti K."/>
            <person name="Lagendijk E.L."/>
            <person name="Lapidus A."/>
            <person name="Levasseur A."/>
            <person name="Lindquist E."/>
            <person name="Lipzen A."/>
            <person name="Logrieco A.F."/>
            <person name="MacCabe A."/>
            <person name="Maekelae M.R."/>
            <person name="Malavazi I."/>
            <person name="Melin P."/>
            <person name="Meyer V."/>
            <person name="Mielnichuk N."/>
            <person name="Miskei M."/>
            <person name="Molnar A.P."/>
            <person name="Mule G."/>
            <person name="Ngan C.Y."/>
            <person name="Orejas M."/>
            <person name="Orosz E."/>
            <person name="Ouedraogo J.P."/>
            <person name="Overkamp K.M."/>
            <person name="Park H.-S."/>
            <person name="Perrone G."/>
            <person name="Piumi F."/>
            <person name="Punt P.J."/>
            <person name="Ram A.F."/>
            <person name="Ramon A."/>
            <person name="Rauscher S."/>
            <person name="Record E."/>
            <person name="Riano-Pachon D.M."/>
            <person name="Robert V."/>
            <person name="Roehrig J."/>
            <person name="Ruller R."/>
            <person name="Salamov A."/>
            <person name="Salih N.S."/>
            <person name="Samson R.A."/>
            <person name="Sandor E."/>
            <person name="Sanguinetti M."/>
            <person name="Schuetze T."/>
            <person name="Sepcic K."/>
            <person name="Shelest E."/>
            <person name="Sherlock G."/>
            <person name="Sophianopoulou V."/>
            <person name="Squina F.M."/>
            <person name="Sun H."/>
            <person name="Susca A."/>
            <person name="Todd R.B."/>
            <person name="Tsang A."/>
            <person name="Unkles S.E."/>
            <person name="van de Wiele N."/>
            <person name="van Rossen-Uffink D."/>
            <person name="Oliveira J.V."/>
            <person name="Vesth T.C."/>
            <person name="Visser J."/>
            <person name="Yu J.-H."/>
            <person name="Zhou M."/>
            <person name="Andersen M.R."/>
            <person name="Archer D.B."/>
            <person name="Baker S.E."/>
            <person name="Benoit I."/>
            <person name="Brakhage A.A."/>
            <person name="Braus G.H."/>
            <person name="Fischer R."/>
            <person name="Frisvad J.C."/>
            <person name="Goldman G.H."/>
            <person name="Houbraken J."/>
            <person name="Oakley B."/>
            <person name="Pocsi I."/>
            <person name="Scazzocchio C."/>
            <person name="Seiboth B."/>
            <person name="vanKuyk P.A."/>
            <person name="Wortman J."/>
            <person name="Dyer P.S."/>
            <person name="Grigoriev I.V."/>
        </authorList>
    </citation>
    <scope>NUCLEOTIDE SEQUENCE [LARGE SCALE GENOMIC DNA]</scope>
    <source>
        <strain evidence="3">DTO 134E9</strain>
    </source>
</reference>
<dbReference type="EMBL" id="KV878210">
    <property type="protein sequence ID" value="OJJ38464.1"/>
    <property type="molecule type" value="Genomic_DNA"/>
</dbReference>
<sequence>MAWLPAAAALLYIILSPFIYVISWGFDLLHLLITPFVKLGLVIFHTTLFPFKILAKFEALFIFLAVALLIGATLGLVLYVICTSLVDFLLYSLGFSSGPHQIDHQPRAKGQLHYSAKELKKEPSLGDDNSFNDYFEGWNGGKEMKPLRDGEPLFSSTILEEDEYSQSQESGA</sequence>
<dbReference type="Proteomes" id="UP000184383">
    <property type="component" value="Unassembled WGS sequence"/>
</dbReference>
<dbReference type="VEuPathDB" id="FungiDB:ASPWEDRAFT_24393"/>
<feature type="transmembrane region" description="Helical" evidence="1">
    <location>
        <begin position="7"/>
        <end position="26"/>
    </location>
</feature>
<evidence type="ECO:0000256" key="1">
    <source>
        <dbReference type="SAM" id="Phobius"/>
    </source>
</evidence>
<keyword evidence="3" id="KW-1185">Reference proteome</keyword>